<dbReference type="Pfam" id="PF00356">
    <property type="entry name" value="LacI"/>
    <property type="match status" value="1"/>
</dbReference>
<dbReference type="InterPro" id="IPR028082">
    <property type="entry name" value="Peripla_BP_I"/>
</dbReference>
<evidence type="ECO:0000313" key="6">
    <source>
        <dbReference type="EMBL" id="MBC2600800.1"/>
    </source>
</evidence>
<dbReference type="InterPro" id="IPR000843">
    <property type="entry name" value="HTH_LacI"/>
</dbReference>
<evidence type="ECO:0000313" key="7">
    <source>
        <dbReference type="Proteomes" id="UP000525652"/>
    </source>
</evidence>
<dbReference type="Gene3D" id="3.40.50.2300">
    <property type="match status" value="2"/>
</dbReference>
<organism evidence="6 7">
    <name type="scientific">Puniceicoccus vermicola</name>
    <dbReference type="NCBI Taxonomy" id="388746"/>
    <lineage>
        <taxon>Bacteria</taxon>
        <taxon>Pseudomonadati</taxon>
        <taxon>Verrucomicrobiota</taxon>
        <taxon>Opitutia</taxon>
        <taxon>Puniceicoccales</taxon>
        <taxon>Puniceicoccaceae</taxon>
        <taxon>Puniceicoccus</taxon>
    </lineage>
</organism>
<feature type="domain" description="HTH lacI-type" evidence="5">
    <location>
        <begin position="5"/>
        <end position="59"/>
    </location>
</feature>
<dbReference type="Pfam" id="PF13377">
    <property type="entry name" value="Peripla_BP_3"/>
    <property type="match status" value="1"/>
</dbReference>
<sequence length="344" mass="38910">MSRNPTMADVARAAQVHASTVSLALRNDPRLPMETRERIRKLARAMEYRPNPMVSALIAGRRKSTEQQRGATLAFLTAFGQKEGWRKSPNYQALYDYLRYYADLRGYRLEEFWLQEAGMSAERLRDILLARGMHGIVVAPLPGQNHSLEFDFSDFAAIALGQTLKSPAIDHVSVNYFDIVSVAIQQLRTMRYRKIGFVTTRHIDERVNHHSQAAYLVACQAQIPHRPYAFVVEGLTEANLWRWYQRHRPEAILLSTRTEFKIAQKTFAANGIAIPGTVSLVNLDKAVDGKESGVTQNLEQTAAATIDRLTSRLERAQFGLPQYPQSVMVPGVWQSGWTTRAPQI</sequence>
<proteinExistence type="predicted"/>
<dbReference type="EMBL" id="JACHVA010000036">
    <property type="protein sequence ID" value="MBC2600800.1"/>
    <property type="molecule type" value="Genomic_DNA"/>
</dbReference>
<evidence type="ECO:0000256" key="1">
    <source>
        <dbReference type="ARBA" id="ARBA00022491"/>
    </source>
</evidence>
<dbReference type="InterPro" id="IPR010982">
    <property type="entry name" value="Lambda_DNA-bd_dom_sf"/>
</dbReference>
<dbReference type="GO" id="GO:0003700">
    <property type="term" value="F:DNA-binding transcription factor activity"/>
    <property type="evidence" value="ECO:0007669"/>
    <property type="project" value="TreeGrafter"/>
</dbReference>
<keyword evidence="7" id="KW-1185">Reference proteome</keyword>
<dbReference type="PANTHER" id="PTHR30146">
    <property type="entry name" value="LACI-RELATED TRANSCRIPTIONAL REPRESSOR"/>
    <property type="match status" value="1"/>
</dbReference>
<keyword evidence="4" id="KW-0804">Transcription</keyword>
<dbReference type="InterPro" id="IPR046335">
    <property type="entry name" value="LacI/GalR-like_sensor"/>
</dbReference>
<dbReference type="GO" id="GO:0000976">
    <property type="term" value="F:transcription cis-regulatory region binding"/>
    <property type="evidence" value="ECO:0007669"/>
    <property type="project" value="TreeGrafter"/>
</dbReference>
<keyword evidence="2" id="KW-0805">Transcription regulation</keyword>
<comment type="caution">
    <text evidence="6">The sequence shown here is derived from an EMBL/GenBank/DDBJ whole genome shotgun (WGS) entry which is preliminary data.</text>
</comment>
<gene>
    <name evidence="6" type="ORF">H5P30_03280</name>
</gene>
<evidence type="ECO:0000256" key="3">
    <source>
        <dbReference type="ARBA" id="ARBA00023125"/>
    </source>
</evidence>
<dbReference type="AlphaFoldDB" id="A0A7X1E2T6"/>
<name>A0A7X1E2T6_9BACT</name>
<dbReference type="CDD" id="cd01392">
    <property type="entry name" value="HTH_LacI"/>
    <property type="match status" value="1"/>
</dbReference>
<dbReference type="PANTHER" id="PTHR30146:SF148">
    <property type="entry name" value="HTH-TYPE TRANSCRIPTIONAL REPRESSOR PURR-RELATED"/>
    <property type="match status" value="1"/>
</dbReference>
<evidence type="ECO:0000256" key="4">
    <source>
        <dbReference type="ARBA" id="ARBA00023163"/>
    </source>
</evidence>
<reference evidence="6 7" key="1">
    <citation type="submission" date="2020-07" db="EMBL/GenBank/DDBJ databases">
        <authorList>
            <person name="Feng X."/>
        </authorList>
    </citation>
    <scope>NUCLEOTIDE SEQUENCE [LARGE SCALE GENOMIC DNA]</scope>
    <source>
        <strain evidence="6 7">JCM14086</strain>
    </source>
</reference>
<keyword evidence="3 6" id="KW-0238">DNA-binding</keyword>
<dbReference type="PROSITE" id="PS50932">
    <property type="entry name" value="HTH_LACI_2"/>
    <property type="match status" value="1"/>
</dbReference>
<accession>A0A7X1E2T6</accession>
<dbReference type="Gene3D" id="1.10.260.40">
    <property type="entry name" value="lambda repressor-like DNA-binding domains"/>
    <property type="match status" value="1"/>
</dbReference>
<dbReference type="SUPFAM" id="SSF47413">
    <property type="entry name" value="lambda repressor-like DNA-binding domains"/>
    <property type="match status" value="1"/>
</dbReference>
<keyword evidence="1" id="KW-0678">Repressor</keyword>
<evidence type="ECO:0000259" key="5">
    <source>
        <dbReference type="PROSITE" id="PS50932"/>
    </source>
</evidence>
<dbReference type="SUPFAM" id="SSF53822">
    <property type="entry name" value="Periplasmic binding protein-like I"/>
    <property type="match status" value="1"/>
</dbReference>
<dbReference type="Proteomes" id="UP000525652">
    <property type="component" value="Unassembled WGS sequence"/>
</dbReference>
<evidence type="ECO:0000256" key="2">
    <source>
        <dbReference type="ARBA" id="ARBA00023015"/>
    </source>
</evidence>
<protein>
    <submittedName>
        <fullName evidence="6">LacI family DNA-binding transcriptional regulator</fullName>
    </submittedName>
</protein>
<dbReference type="RefSeq" id="WP_185691538.1">
    <property type="nucleotide sequence ID" value="NZ_JACHVA010000036.1"/>
</dbReference>
<dbReference type="SMART" id="SM00354">
    <property type="entry name" value="HTH_LACI"/>
    <property type="match status" value="1"/>
</dbReference>